<dbReference type="Pfam" id="PF00561">
    <property type="entry name" value="Abhydrolase_1"/>
    <property type="match status" value="1"/>
</dbReference>
<dbReference type="Proteomes" id="UP000319731">
    <property type="component" value="Unassembled WGS sequence"/>
</dbReference>
<dbReference type="GeneID" id="42003519"/>
<dbReference type="PRINTS" id="PR00111">
    <property type="entry name" value="ABHYDROLASE"/>
</dbReference>
<keyword evidence="7 8" id="KW-0378">Hydrolase</keyword>
<feature type="active site" evidence="9">
    <location>
        <position position="266"/>
    </location>
</feature>
<keyword evidence="4 8" id="KW-0031">Aminopeptidase</keyword>
<dbReference type="GO" id="GO:0004177">
    <property type="term" value="F:aminopeptidase activity"/>
    <property type="evidence" value="ECO:0007669"/>
    <property type="project" value="UniProtKB-UniRule"/>
</dbReference>
<feature type="domain" description="AB hydrolase-1" evidence="11">
    <location>
        <begin position="35"/>
        <end position="296"/>
    </location>
</feature>
<evidence type="ECO:0000256" key="6">
    <source>
        <dbReference type="ARBA" id="ARBA00022670"/>
    </source>
</evidence>
<sequence length="315" mass="35966">MSFLLPPVEPYKEHFIPVTSIHTLYICECGNPNGKPVVFLHGGPGGGVSSDDRRYFDQSVYRIILFDQRGAGKSTPAAELDDNTTFALIDDIERIRVLCNVDSWVVFGGSWGSTLALTYAIKHPTRVKALILRGIFTLRRKELLWFYQEGASYLFPDAWEEYLEPIPFEERGDMIAAYYKRLTGSDENEQLKCAKAWAGWEVKTSRLQVDPDLVKKVDSDVWSLQFARIECSYFFHAGWFESDEWILENIDLIRHIPGVIVQGRYDVVCPAFTAWDLHKQWPEAEFHLIPDAGHSAKEPGIQKKLVEAAQKFSTL</sequence>
<comment type="caution">
    <text evidence="12">The sequence shown here is derived from an EMBL/GenBank/DDBJ whole genome shotgun (WGS) entry which is preliminary data.</text>
</comment>
<reference evidence="12 13" key="1">
    <citation type="journal article" date="2019" name="Sci. Rep.">
        <title>Comparative genomics of chytrid fungi reveal insights into the obligate biotrophic and pathogenic lifestyle of Synchytrium endobioticum.</title>
        <authorList>
            <person name="van de Vossenberg B.T.L.H."/>
            <person name="Warris S."/>
            <person name="Nguyen H.D.T."/>
            <person name="van Gent-Pelzer M.P.E."/>
            <person name="Joly D.L."/>
            <person name="van de Geest H.C."/>
            <person name="Bonants P.J.M."/>
            <person name="Smith D.S."/>
            <person name="Levesque C.A."/>
            <person name="van der Lee T.A.J."/>
        </authorList>
    </citation>
    <scope>NUCLEOTIDE SEQUENCE [LARGE SCALE GENOMIC DNA]</scope>
    <source>
        <strain evidence="12 13">JEL517</strain>
    </source>
</reference>
<dbReference type="PIRSF" id="PIRSF006431">
    <property type="entry name" value="Pept_S33"/>
    <property type="match status" value="1"/>
</dbReference>
<evidence type="ECO:0000256" key="2">
    <source>
        <dbReference type="ARBA" id="ARBA00004496"/>
    </source>
</evidence>
<evidence type="ECO:0000256" key="8">
    <source>
        <dbReference type="PIRNR" id="PIRNR006431"/>
    </source>
</evidence>
<feature type="active site" description="Nucleophile" evidence="9">
    <location>
        <position position="110"/>
    </location>
</feature>
<evidence type="ECO:0000256" key="9">
    <source>
        <dbReference type="PIRSR" id="PIRSR006431-1"/>
    </source>
</evidence>
<evidence type="ECO:0000256" key="10">
    <source>
        <dbReference type="RuleBase" id="RU003421"/>
    </source>
</evidence>
<evidence type="ECO:0000259" key="11">
    <source>
        <dbReference type="Pfam" id="PF00561"/>
    </source>
</evidence>
<organism evidence="12 13">
    <name type="scientific">Synchytrium microbalum</name>
    <dbReference type="NCBI Taxonomy" id="1806994"/>
    <lineage>
        <taxon>Eukaryota</taxon>
        <taxon>Fungi</taxon>
        <taxon>Fungi incertae sedis</taxon>
        <taxon>Chytridiomycota</taxon>
        <taxon>Chytridiomycota incertae sedis</taxon>
        <taxon>Chytridiomycetes</taxon>
        <taxon>Synchytriales</taxon>
        <taxon>Synchytriaceae</taxon>
        <taxon>Synchytrium</taxon>
    </lineage>
</organism>
<comment type="catalytic activity">
    <reaction evidence="1 8 10">
        <text>Release of N-terminal proline from a peptide.</text>
        <dbReference type="EC" id="3.4.11.5"/>
    </reaction>
</comment>
<dbReference type="OrthoDB" id="10249433at2759"/>
<keyword evidence="5 8" id="KW-0963">Cytoplasm</keyword>
<dbReference type="STRING" id="1806994.A0A507C7C9"/>
<dbReference type="InterPro" id="IPR002410">
    <property type="entry name" value="Peptidase_S33"/>
</dbReference>
<dbReference type="Gene3D" id="3.40.50.1820">
    <property type="entry name" value="alpha/beta hydrolase"/>
    <property type="match status" value="1"/>
</dbReference>
<dbReference type="EC" id="3.4.11.5" evidence="8 10"/>
<evidence type="ECO:0000313" key="12">
    <source>
        <dbReference type="EMBL" id="TPX35238.1"/>
    </source>
</evidence>
<dbReference type="PANTHER" id="PTHR43722">
    <property type="entry name" value="PROLINE IMINOPEPTIDASE"/>
    <property type="match status" value="1"/>
</dbReference>
<dbReference type="GO" id="GO:0006508">
    <property type="term" value="P:proteolysis"/>
    <property type="evidence" value="ECO:0007669"/>
    <property type="project" value="UniProtKB-KW"/>
</dbReference>
<proteinExistence type="inferred from homology"/>
<dbReference type="NCBIfam" id="TIGR01249">
    <property type="entry name" value="pro_imino_pep_1"/>
    <property type="match status" value="1"/>
</dbReference>
<name>A0A507C7C9_9FUNG</name>
<evidence type="ECO:0000256" key="7">
    <source>
        <dbReference type="ARBA" id="ARBA00022801"/>
    </source>
</evidence>
<dbReference type="AlphaFoldDB" id="A0A507C7C9"/>
<evidence type="ECO:0000256" key="3">
    <source>
        <dbReference type="ARBA" id="ARBA00010088"/>
    </source>
</evidence>
<comment type="subcellular location">
    <subcellularLocation>
        <location evidence="2 8">Cytoplasm</location>
    </subcellularLocation>
</comment>
<dbReference type="EMBL" id="QEAO01000009">
    <property type="protein sequence ID" value="TPX35238.1"/>
    <property type="molecule type" value="Genomic_DNA"/>
</dbReference>
<dbReference type="GO" id="GO:0005737">
    <property type="term" value="C:cytoplasm"/>
    <property type="evidence" value="ECO:0007669"/>
    <property type="project" value="UniProtKB-SubCell"/>
</dbReference>
<dbReference type="RefSeq" id="XP_031025765.1">
    <property type="nucleotide sequence ID" value="XM_031168222.1"/>
</dbReference>
<protein>
    <recommendedName>
        <fullName evidence="8 10">Proline iminopeptidase</fullName>
        <shortName evidence="8">PIP</shortName>
        <ecNumber evidence="8 10">3.4.11.5</ecNumber>
    </recommendedName>
    <alternativeName>
        <fullName evidence="8">Prolyl aminopeptidase</fullName>
    </alternativeName>
</protein>
<dbReference type="PANTHER" id="PTHR43722:SF1">
    <property type="entry name" value="PROLINE IMINOPEPTIDASE"/>
    <property type="match status" value="1"/>
</dbReference>
<dbReference type="InterPro" id="IPR000073">
    <property type="entry name" value="AB_hydrolase_1"/>
</dbReference>
<accession>A0A507C7C9</accession>
<dbReference type="SUPFAM" id="SSF53474">
    <property type="entry name" value="alpha/beta-Hydrolases"/>
    <property type="match status" value="1"/>
</dbReference>
<dbReference type="InterPro" id="IPR029058">
    <property type="entry name" value="AB_hydrolase_fold"/>
</dbReference>
<evidence type="ECO:0000256" key="4">
    <source>
        <dbReference type="ARBA" id="ARBA00022438"/>
    </source>
</evidence>
<dbReference type="PRINTS" id="PR00793">
    <property type="entry name" value="PROAMNOPTASE"/>
</dbReference>
<evidence type="ECO:0000256" key="1">
    <source>
        <dbReference type="ARBA" id="ARBA00001585"/>
    </source>
</evidence>
<keyword evidence="6 8" id="KW-0645">Protease</keyword>
<feature type="active site" description="Proton donor" evidence="9">
    <location>
        <position position="294"/>
    </location>
</feature>
<keyword evidence="13" id="KW-1185">Reference proteome</keyword>
<dbReference type="InterPro" id="IPR005944">
    <property type="entry name" value="Pro_iminopeptidase"/>
</dbReference>
<gene>
    <name evidence="12" type="ORF">SmJEL517_g02294</name>
</gene>
<evidence type="ECO:0000313" key="13">
    <source>
        <dbReference type="Proteomes" id="UP000319731"/>
    </source>
</evidence>
<comment type="similarity">
    <text evidence="3 8 10">Belongs to the peptidase S33 family.</text>
</comment>
<evidence type="ECO:0000256" key="5">
    <source>
        <dbReference type="ARBA" id="ARBA00022490"/>
    </source>
</evidence>